<keyword evidence="3" id="KW-0012">Acyltransferase</keyword>
<dbReference type="Pfam" id="PF01757">
    <property type="entry name" value="Acyl_transf_3"/>
    <property type="match status" value="1"/>
</dbReference>
<feature type="transmembrane region" description="Helical" evidence="1">
    <location>
        <begin position="7"/>
        <end position="25"/>
    </location>
</feature>
<feature type="transmembrane region" description="Helical" evidence="1">
    <location>
        <begin position="275"/>
        <end position="293"/>
    </location>
</feature>
<keyword evidence="1" id="KW-0812">Transmembrane</keyword>
<dbReference type="InterPro" id="IPR002656">
    <property type="entry name" value="Acyl_transf_3_dom"/>
</dbReference>
<keyword evidence="1" id="KW-1133">Transmembrane helix</keyword>
<dbReference type="InterPro" id="IPR052734">
    <property type="entry name" value="Nod_factor_acetyltransferase"/>
</dbReference>
<keyword evidence="1" id="KW-0472">Membrane</keyword>
<dbReference type="PANTHER" id="PTHR37312:SF1">
    <property type="entry name" value="MEMBRANE-BOUND ACYLTRANSFERASE YKRP-RELATED"/>
    <property type="match status" value="1"/>
</dbReference>
<feature type="transmembrane region" description="Helical" evidence="1">
    <location>
        <begin position="187"/>
        <end position="204"/>
    </location>
</feature>
<protein>
    <submittedName>
        <fullName evidence="3">Acyltransferase</fullName>
    </submittedName>
</protein>
<feature type="domain" description="Acyltransferase 3" evidence="2">
    <location>
        <begin position="6"/>
        <end position="289"/>
    </location>
</feature>
<feature type="transmembrane region" description="Helical" evidence="1">
    <location>
        <begin position="136"/>
        <end position="156"/>
    </location>
</feature>
<feature type="transmembrane region" description="Helical" evidence="1">
    <location>
        <begin position="31"/>
        <end position="50"/>
    </location>
</feature>
<dbReference type="PANTHER" id="PTHR37312">
    <property type="entry name" value="MEMBRANE-BOUND ACYLTRANSFERASE YKRP-RELATED"/>
    <property type="match status" value="1"/>
</dbReference>
<feature type="transmembrane region" description="Helical" evidence="1">
    <location>
        <begin position="245"/>
        <end position="263"/>
    </location>
</feature>
<dbReference type="EMBL" id="KX870057">
    <property type="protein sequence ID" value="APZ79097.1"/>
    <property type="molecule type" value="Genomic_DNA"/>
</dbReference>
<dbReference type="GO" id="GO:0016747">
    <property type="term" value="F:acyltransferase activity, transferring groups other than amino-acyl groups"/>
    <property type="evidence" value="ECO:0007669"/>
    <property type="project" value="InterPro"/>
</dbReference>
<evidence type="ECO:0000256" key="1">
    <source>
        <dbReference type="SAM" id="Phobius"/>
    </source>
</evidence>
<reference evidence="3" key="1">
    <citation type="submission" date="2017-01" db="EMBL/GenBank/DDBJ databases">
        <title>Genetic analysis of capsular polysaccharide synthesis gene clusters from non-serotypeable of Streptococcus suis.</title>
        <authorList>
            <person name="Qiu X."/>
            <person name="Zheng H."/>
        </authorList>
    </citation>
    <scope>NUCLEOTIDE SEQUENCE</scope>
    <source>
        <strain evidence="3">1144155</strain>
    </source>
</reference>
<feature type="transmembrane region" description="Helical" evidence="1">
    <location>
        <begin position="103"/>
        <end position="124"/>
    </location>
</feature>
<evidence type="ECO:0000259" key="2">
    <source>
        <dbReference type="Pfam" id="PF01757"/>
    </source>
</evidence>
<feature type="transmembrane region" description="Helical" evidence="1">
    <location>
        <begin position="62"/>
        <end position="83"/>
    </location>
</feature>
<proteinExistence type="predicted"/>
<dbReference type="AlphaFoldDB" id="A0A1P8VR60"/>
<accession>A0A1P8VR60</accession>
<gene>
    <name evidence="3" type="primary">cpsJ</name>
    <name evidence="3" type="ORF">1144155.seq-orf10</name>
</gene>
<organism evidence="3">
    <name type="scientific">Streptococcus suis</name>
    <dbReference type="NCBI Taxonomy" id="1307"/>
    <lineage>
        <taxon>Bacteria</taxon>
        <taxon>Bacillati</taxon>
        <taxon>Bacillota</taxon>
        <taxon>Bacilli</taxon>
        <taxon>Lactobacillales</taxon>
        <taxon>Streptococcaceae</taxon>
        <taxon>Streptococcus</taxon>
    </lineage>
</organism>
<name>A0A1P8VR60_STRSU</name>
<evidence type="ECO:0000313" key="3">
    <source>
        <dbReference type="EMBL" id="APZ79097.1"/>
    </source>
</evidence>
<feature type="transmembrane region" description="Helical" evidence="1">
    <location>
        <begin position="210"/>
        <end position="233"/>
    </location>
</feature>
<sequence>MNTRIRWIDSLKGIGILLVVLGHTTFPLKSYIFWIHMPLFFALTGMTFNPTKSLKTFFYSRLNSLIFPFLTFGFLLLSLSYVADLSVLFREVIKFLVYGGAKSSGVVGAFWFLPTLFLAEFIFYCLVNNIKRHKTLVVVFICTLLPISYFGTYKILPYNLTMLPYILSYMGIGYFFKHWFNVKKEVFLIYGSLLCLLLGYFVSFKLDLKYAIVSNWFLGLVLPAVVLLTVFTYSKQVLEGIKSKVIVYLGQNSLVILLVHNYYRIFLEEYVTKNWVVVFLITLICSLITIRVCQTKIIKRMMFNKS</sequence>
<keyword evidence="3" id="KW-0808">Transferase</keyword>
<feature type="transmembrane region" description="Helical" evidence="1">
    <location>
        <begin position="162"/>
        <end position="180"/>
    </location>
</feature>